<organism evidence="1 2">
    <name type="scientific">Trichophyton equinum (strain ATCC MYA-4606 / CBS 127.97)</name>
    <name type="common">Horse ringworm fungus</name>
    <dbReference type="NCBI Taxonomy" id="559882"/>
    <lineage>
        <taxon>Eukaryota</taxon>
        <taxon>Fungi</taxon>
        <taxon>Dikarya</taxon>
        <taxon>Ascomycota</taxon>
        <taxon>Pezizomycotina</taxon>
        <taxon>Eurotiomycetes</taxon>
        <taxon>Eurotiomycetidae</taxon>
        <taxon>Onygenales</taxon>
        <taxon>Arthrodermataceae</taxon>
        <taxon>Trichophyton</taxon>
    </lineage>
</organism>
<reference evidence="2" key="1">
    <citation type="journal article" date="2012" name="MBio">
        <title>Comparative genome analysis of Trichophyton rubrum and related dermatophytes reveals candidate genes involved in infection.</title>
        <authorList>
            <person name="Martinez D.A."/>
            <person name="Oliver B.G."/>
            <person name="Graeser Y."/>
            <person name="Goldberg J.M."/>
            <person name="Li W."/>
            <person name="Martinez-Rossi N.M."/>
            <person name="Monod M."/>
            <person name="Shelest E."/>
            <person name="Barton R.C."/>
            <person name="Birch E."/>
            <person name="Brakhage A.A."/>
            <person name="Chen Z."/>
            <person name="Gurr S.J."/>
            <person name="Heiman D."/>
            <person name="Heitman J."/>
            <person name="Kosti I."/>
            <person name="Rossi A."/>
            <person name="Saif S."/>
            <person name="Samalova M."/>
            <person name="Saunders C.W."/>
            <person name="Shea T."/>
            <person name="Summerbell R.C."/>
            <person name="Xu J."/>
            <person name="Young S."/>
            <person name="Zeng Q."/>
            <person name="Birren B.W."/>
            <person name="Cuomo C.A."/>
            <person name="White T.C."/>
        </authorList>
    </citation>
    <scope>NUCLEOTIDE SEQUENCE [LARGE SCALE GENOMIC DNA]</scope>
    <source>
        <strain evidence="2">ATCC MYA-4606 / CBS 127.97</strain>
    </source>
</reference>
<dbReference type="HOGENOM" id="CLU_1918559_0_0_1"/>
<sequence>MVDVTTPSLCTGIELALTSAPASSANRAPKLNLRSVGNIISPGQAASEKYREPSNRQQTKIITQMRPGRRAKVFEFAYIQGRDRGGIYGVGGAEDADRLTGDPCRIHVDSRTGEERGRDLQSVFNWDQRGSL</sequence>
<evidence type="ECO:0000313" key="1">
    <source>
        <dbReference type="EMBL" id="EGE09480.1"/>
    </source>
</evidence>
<dbReference type="AlphaFoldDB" id="F2Q5R2"/>
<keyword evidence="2" id="KW-1185">Reference proteome</keyword>
<proteinExistence type="predicted"/>
<dbReference type="VEuPathDB" id="FungiDB:TEQG_08425"/>
<gene>
    <name evidence="1" type="ORF">TEQG_08425</name>
</gene>
<accession>F2Q5R2</accession>
<evidence type="ECO:0000313" key="2">
    <source>
        <dbReference type="Proteomes" id="UP000009169"/>
    </source>
</evidence>
<protein>
    <submittedName>
        <fullName evidence="1">Uncharacterized protein</fullName>
    </submittedName>
</protein>
<dbReference type="EMBL" id="DS995808">
    <property type="protein sequence ID" value="EGE09480.1"/>
    <property type="molecule type" value="Genomic_DNA"/>
</dbReference>
<name>F2Q5R2_TRIEC</name>
<dbReference type="Proteomes" id="UP000009169">
    <property type="component" value="Unassembled WGS sequence"/>
</dbReference>